<dbReference type="PANTHER" id="PTHR47843">
    <property type="entry name" value="BTB DOMAIN-CONTAINING PROTEIN-RELATED"/>
    <property type="match status" value="1"/>
</dbReference>
<dbReference type="AlphaFoldDB" id="A0A517KYW3"/>
<reference evidence="3 4" key="1">
    <citation type="submission" date="2019-07" db="EMBL/GenBank/DDBJ databases">
        <title>Finished genome of Venturia effusa.</title>
        <authorList>
            <person name="Young C.A."/>
            <person name="Cox M.P."/>
            <person name="Ganley A.R.D."/>
            <person name="David W.J."/>
        </authorList>
    </citation>
    <scope>NUCLEOTIDE SEQUENCE [LARGE SCALE GENOMIC DNA]</scope>
    <source>
        <strain evidence="4">albino</strain>
    </source>
</reference>
<gene>
    <name evidence="3" type="ORF">FKW77_000577</name>
</gene>
<dbReference type="Pfam" id="PF00651">
    <property type="entry name" value="BTB"/>
    <property type="match status" value="1"/>
</dbReference>
<dbReference type="STRING" id="50376.A0A517KYW3"/>
<feature type="compositionally biased region" description="Basic residues" evidence="1">
    <location>
        <begin position="414"/>
        <end position="424"/>
    </location>
</feature>
<dbReference type="InterPro" id="IPR000210">
    <property type="entry name" value="BTB/POZ_dom"/>
</dbReference>
<dbReference type="PANTHER" id="PTHR47843:SF5">
    <property type="entry name" value="BTB_POZ DOMAIN PROTEIN"/>
    <property type="match status" value="1"/>
</dbReference>
<feature type="region of interest" description="Disordered" evidence="1">
    <location>
        <begin position="409"/>
        <end position="450"/>
    </location>
</feature>
<organism evidence="3 4">
    <name type="scientific">Venturia effusa</name>
    <dbReference type="NCBI Taxonomy" id="50376"/>
    <lineage>
        <taxon>Eukaryota</taxon>
        <taxon>Fungi</taxon>
        <taxon>Dikarya</taxon>
        <taxon>Ascomycota</taxon>
        <taxon>Pezizomycotina</taxon>
        <taxon>Dothideomycetes</taxon>
        <taxon>Pleosporomycetidae</taxon>
        <taxon>Venturiales</taxon>
        <taxon>Venturiaceae</taxon>
        <taxon>Venturia</taxon>
    </lineage>
</organism>
<evidence type="ECO:0000256" key="1">
    <source>
        <dbReference type="SAM" id="MobiDB-lite"/>
    </source>
</evidence>
<dbReference type="SUPFAM" id="SSF54695">
    <property type="entry name" value="POZ domain"/>
    <property type="match status" value="1"/>
</dbReference>
<dbReference type="PROSITE" id="PS50097">
    <property type="entry name" value="BTB"/>
    <property type="match status" value="1"/>
</dbReference>
<dbReference type="Proteomes" id="UP000316270">
    <property type="component" value="Chromosome 2"/>
</dbReference>
<proteinExistence type="predicted"/>
<dbReference type="InterPro" id="IPR011333">
    <property type="entry name" value="SKP1/BTB/POZ_sf"/>
</dbReference>
<feature type="compositionally biased region" description="Polar residues" evidence="1">
    <location>
        <begin position="431"/>
        <end position="441"/>
    </location>
</feature>
<evidence type="ECO:0000313" key="3">
    <source>
        <dbReference type="EMBL" id="QDS68579.1"/>
    </source>
</evidence>
<dbReference type="CDD" id="cd18186">
    <property type="entry name" value="BTB_POZ_ZBTB_KLHL-like"/>
    <property type="match status" value="1"/>
</dbReference>
<evidence type="ECO:0000313" key="4">
    <source>
        <dbReference type="Proteomes" id="UP000316270"/>
    </source>
</evidence>
<dbReference type="EMBL" id="CP042186">
    <property type="protein sequence ID" value="QDS68579.1"/>
    <property type="molecule type" value="Genomic_DNA"/>
</dbReference>
<accession>A0A517KYW3</accession>
<dbReference type="OrthoDB" id="3688938at2759"/>
<evidence type="ECO:0000259" key="2">
    <source>
        <dbReference type="PROSITE" id="PS50097"/>
    </source>
</evidence>
<feature type="region of interest" description="Disordered" evidence="1">
    <location>
        <begin position="373"/>
        <end position="396"/>
    </location>
</feature>
<dbReference type="Gene3D" id="3.30.710.10">
    <property type="entry name" value="Potassium Channel Kv1.1, Chain A"/>
    <property type="match status" value="1"/>
</dbReference>
<keyword evidence="4" id="KW-1185">Reference proteome</keyword>
<feature type="domain" description="BTB" evidence="2">
    <location>
        <begin position="28"/>
        <end position="93"/>
    </location>
</feature>
<name>A0A517KYW3_9PEZI</name>
<sequence>MSGSAWQIDNFAPIKSAVLRGFESGEYHDLVLECQEYQFQVHKLIVCLQSSWLAKAVKEKKKPGASIQLPEENPHIASAMLHYLYSATYTYPPTYNTQDFSVLLPPSMLFHLHLYSLAETLLIQPLKALAQTRFQEVVEQEWHTEIFPDTVKRVYEVTNPETGGAQLRAIVVQIAALHGKELVGKGGAFGVMMSEVAEFGRDVFQVMMGGPVVELPHAVEKEKMIRYECPVCSFEFYAKAIERNEITCSGCGAVSQEGIWRGDKDDVNASGEADTNGVHAIGEANMNGIVVQPEIEADGTEDKVEWYTMKANGECVKDTDPAVKTSPVKSDEEDAAVKEVQKTNEDWKELKDDHVNGCESDLIREIATEPEATTKGVMGNSVPERADSANGDGSVGGGEVKEVVWEVEQWSAAPKKKKGKKNRKDKMSPANVPTSGPTSPRATEAQVMGW</sequence>
<protein>
    <recommendedName>
        <fullName evidence="2">BTB domain-containing protein</fullName>
    </recommendedName>
</protein>